<dbReference type="EMBL" id="SNRY01002394">
    <property type="protein sequence ID" value="KAA6325284.1"/>
    <property type="molecule type" value="Genomic_DNA"/>
</dbReference>
<evidence type="ECO:0000313" key="1">
    <source>
        <dbReference type="EMBL" id="KAA6325284.1"/>
    </source>
</evidence>
<name>A0A5J4QVZ6_9ZZZZ</name>
<gene>
    <name evidence="1" type="ORF">EZS27_025486</name>
</gene>
<comment type="caution">
    <text evidence="1">The sequence shown here is derived from an EMBL/GenBank/DDBJ whole genome shotgun (WGS) entry which is preliminary data.</text>
</comment>
<sequence>MIDAKHQIGVYDCDLGSLELLKPEMPKMWVNYRSYFIREIDYISKAFWESCVSLQKSFIGMKLDEIVSGTLLLPYEHAAICYYIDMPNNNYKLLEVRFDNQLHMLANSDSEYGFEAEYNKQPEGELVENAFAIVVGFHLFKRYAKIEIKEVAHNSKVTEKQKTSLLQATCNSWG</sequence>
<dbReference type="AlphaFoldDB" id="A0A5J4QVZ6"/>
<proteinExistence type="predicted"/>
<accession>A0A5J4QVZ6</accession>
<protein>
    <submittedName>
        <fullName evidence="1">Uncharacterized protein</fullName>
    </submittedName>
</protein>
<organism evidence="1">
    <name type="scientific">termite gut metagenome</name>
    <dbReference type="NCBI Taxonomy" id="433724"/>
    <lineage>
        <taxon>unclassified sequences</taxon>
        <taxon>metagenomes</taxon>
        <taxon>organismal metagenomes</taxon>
    </lineage>
</organism>
<reference evidence="1" key="1">
    <citation type="submission" date="2019-03" db="EMBL/GenBank/DDBJ databases">
        <title>Single cell metagenomics reveals metabolic interactions within the superorganism composed of flagellate Streblomastix strix and complex community of Bacteroidetes bacteria on its surface.</title>
        <authorList>
            <person name="Treitli S.C."/>
            <person name="Kolisko M."/>
            <person name="Husnik F."/>
            <person name="Keeling P."/>
            <person name="Hampl V."/>
        </authorList>
    </citation>
    <scope>NUCLEOTIDE SEQUENCE</scope>
    <source>
        <strain evidence="1">STM</strain>
    </source>
</reference>